<dbReference type="EMBL" id="UINC01132818">
    <property type="protein sequence ID" value="SVD15366.1"/>
    <property type="molecule type" value="Genomic_DNA"/>
</dbReference>
<protein>
    <recommendedName>
        <fullName evidence="2">DUF1998 domain-containing protein</fullName>
    </recommendedName>
</protein>
<sequence>MRLTETETALAVSGPGDVFVVNDNNGRLYTFAPTENGDSYVDVDLWEEGEFNLGRIRQDEKWVGALGVVKKTDAVLIRPKGHALGLDLLPYDPGRRGAWYSFGFLLRLVACQELDINVEELDVGYSMGHDGTGATVSAFLSDQLENGAGYATHLGSEPHLTELLKTLDRYVANSLAGLGHSDCDSSCYDCIRDYYNSAFHPLLDWRLGRDLLDITLGRPLSTEYWAGHERTLAKAY</sequence>
<gene>
    <name evidence="1" type="ORF">METZ01_LOCUS368220</name>
</gene>
<name>A0A382SZZ5_9ZZZZ</name>
<organism evidence="1">
    <name type="scientific">marine metagenome</name>
    <dbReference type="NCBI Taxonomy" id="408172"/>
    <lineage>
        <taxon>unclassified sequences</taxon>
        <taxon>metagenomes</taxon>
        <taxon>ecological metagenomes</taxon>
    </lineage>
</organism>
<dbReference type="AlphaFoldDB" id="A0A382SZZ5"/>
<feature type="non-terminal residue" evidence="1">
    <location>
        <position position="236"/>
    </location>
</feature>
<proteinExistence type="predicted"/>
<reference evidence="1" key="1">
    <citation type="submission" date="2018-05" db="EMBL/GenBank/DDBJ databases">
        <authorList>
            <person name="Lanie J.A."/>
            <person name="Ng W.-L."/>
            <person name="Kazmierczak K.M."/>
            <person name="Andrzejewski T.M."/>
            <person name="Davidsen T.M."/>
            <person name="Wayne K.J."/>
            <person name="Tettelin H."/>
            <person name="Glass J.I."/>
            <person name="Rusch D."/>
            <person name="Podicherti R."/>
            <person name="Tsui H.-C.T."/>
            <person name="Winkler M.E."/>
        </authorList>
    </citation>
    <scope>NUCLEOTIDE SEQUENCE</scope>
</reference>
<evidence type="ECO:0008006" key="2">
    <source>
        <dbReference type="Google" id="ProtNLM"/>
    </source>
</evidence>
<accession>A0A382SZZ5</accession>
<evidence type="ECO:0000313" key="1">
    <source>
        <dbReference type="EMBL" id="SVD15366.1"/>
    </source>
</evidence>